<evidence type="ECO:0000313" key="3">
    <source>
        <dbReference type="Proteomes" id="UP000215086"/>
    </source>
</evidence>
<gene>
    <name evidence="2" type="ORF">THTE_1037</name>
</gene>
<name>A0A286RCF1_9BACT</name>
<sequence>MPFERQGRTLRSQMDQRTMRSPQLLTIRAKVLSVTPTHGAEEAKSEML</sequence>
<evidence type="ECO:0000256" key="1">
    <source>
        <dbReference type="SAM" id="MobiDB-lite"/>
    </source>
</evidence>
<dbReference type="Proteomes" id="UP000215086">
    <property type="component" value="Chromosome"/>
</dbReference>
<accession>A0A286RCF1</accession>
<feature type="compositionally biased region" description="Polar residues" evidence="1">
    <location>
        <begin position="9"/>
        <end position="20"/>
    </location>
</feature>
<proteinExistence type="predicted"/>
<dbReference type="EMBL" id="CP018477">
    <property type="protein sequence ID" value="ASV73639.1"/>
    <property type="molecule type" value="Genomic_DNA"/>
</dbReference>
<organism evidence="2 3">
    <name type="scientific">Thermogutta terrifontis</name>
    <dbReference type="NCBI Taxonomy" id="1331910"/>
    <lineage>
        <taxon>Bacteria</taxon>
        <taxon>Pseudomonadati</taxon>
        <taxon>Planctomycetota</taxon>
        <taxon>Planctomycetia</taxon>
        <taxon>Pirellulales</taxon>
        <taxon>Thermoguttaceae</taxon>
        <taxon>Thermogutta</taxon>
    </lineage>
</organism>
<dbReference type="AlphaFoldDB" id="A0A286RCF1"/>
<keyword evidence="3" id="KW-1185">Reference proteome</keyword>
<protein>
    <submittedName>
        <fullName evidence="2">Uncharacterized protein</fullName>
    </submittedName>
</protein>
<feature type="region of interest" description="Disordered" evidence="1">
    <location>
        <begin position="1"/>
        <end position="20"/>
    </location>
</feature>
<dbReference type="KEGG" id="ttf:THTE_1037"/>
<reference evidence="2 3" key="1">
    <citation type="journal article" name="Front. Microbiol.">
        <title>Sugar Metabolism of the First Thermophilic Planctomycete Thermogutta terrifontis: Comparative Genomic and Transcriptomic Approaches.</title>
        <authorList>
            <person name="Elcheninov A.G."/>
            <person name="Menzel P."/>
            <person name="Gudbergsdottir S.R."/>
            <person name="Slesarev A.I."/>
            <person name="Kadnikov V.V."/>
            <person name="Krogh A."/>
            <person name="Bonch-Osmolovskaya E.A."/>
            <person name="Peng X."/>
            <person name="Kublanov I.V."/>
        </authorList>
    </citation>
    <scope>NUCLEOTIDE SEQUENCE [LARGE SCALE GENOMIC DNA]</scope>
    <source>
        <strain evidence="2 3">R1</strain>
    </source>
</reference>
<evidence type="ECO:0000313" key="2">
    <source>
        <dbReference type="EMBL" id="ASV73639.1"/>
    </source>
</evidence>